<name>A0A4U9DBW9_RAOTE</name>
<dbReference type="EMBL" id="CABDVU010000001">
    <property type="protein sequence ID" value="VTN15281.1"/>
    <property type="molecule type" value="Genomic_DNA"/>
</dbReference>
<dbReference type="Proteomes" id="UP000339249">
    <property type="component" value="Unassembled WGS sequence"/>
</dbReference>
<organism evidence="1 2">
    <name type="scientific">Raoultella terrigena</name>
    <name type="common">Klebsiella terrigena</name>
    <dbReference type="NCBI Taxonomy" id="577"/>
    <lineage>
        <taxon>Bacteria</taxon>
        <taxon>Pseudomonadati</taxon>
        <taxon>Pseudomonadota</taxon>
        <taxon>Gammaproteobacteria</taxon>
        <taxon>Enterobacterales</taxon>
        <taxon>Enterobacteriaceae</taxon>
        <taxon>Klebsiella/Raoultella group</taxon>
        <taxon>Raoultella</taxon>
    </lineage>
</organism>
<dbReference type="RefSeq" id="WP_143992567.1">
    <property type="nucleotide sequence ID" value="NZ_JBFPGJ010000001.1"/>
</dbReference>
<reference evidence="1 2" key="1">
    <citation type="submission" date="2019-04" db="EMBL/GenBank/DDBJ databases">
        <authorList>
            <consortium name="Pathogen Informatics"/>
        </authorList>
    </citation>
    <scope>NUCLEOTIDE SEQUENCE [LARGE SCALE GENOMIC DNA]</scope>
    <source>
        <strain evidence="1 2">NCTC9185</strain>
    </source>
</reference>
<evidence type="ECO:0000313" key="1">
    <source>
        <dbReference type="EMBL" id="VTN15281.1"/>
    </source>
</evidence>
<proteinExistence type="predicted"/>
<sequence>MSNANKQTLDAQKLYENAIASIQLGLEDFQLSQKPLDQGGNPARTLSSVRNLYAGMLLLFKYKIAISVESEDDAYQLIHNPPYKILPHPDGVGGIDWRPDGKFKPTTIDVSGIAERFDKFNIEVDWRAIDKLQLCRNELEHLHPKNTYGELASFLAELFPVLGDFITNEIKEIPQKTLGPSWEIMLAHHNFYNQKVAECKTSWEEAGIPGGMLEFLKECGCGECGSKLIRASQRNLEDGYSVERDEENFNYQCISCGHIDLIVPVLMEAFDKEFFYWPPDGEEPTYEECYSCRHDTFVIGEQKCRWCENSLDYTECSICGAGLMQDDQDNDGLCGYCNYRVQKD</sequence>
<gene>
    <name evidence="1" type="ORF">NCTC9185_07366</name>
</gene>
<evidence type="ECO:0000313" key="2">
    <source>
        <dbReference type="Proteomes" id="UP000339249"/>
    </source>
</evidence>
<dbReference type="AlphaFoldDB" id="A0A4U9DBW9"/>
<protein>
    <submittedName>
        <fullName evidence="1">Uncharacterized protein</fullName>
    </submittedName>
</protein>
<accession>A0A4U9DBW9</accession>